<dbReference type="EMBL" id="OZ004257">
    <property type="protein sequence ID" value="CAK7906539.1"/>
    <property type="molecule type" value="Genomic_DNA"/>
</dbReference>
<accession>A0ABP0EEN4</accession>
<feature type="compositionally biased region" description="Acidic residues" evidence="1">
    <location>
        <begin position="271"/>
        <end position="282"/>
    </location>
</feature>
<feature type="region of interest" description="Disordered" evidence="1">
    <location>
        <begin position="190"/>
        <end position="212"/>
    </location>
</feature>
<sequence length="421" mass="47781">MEKSNNGTGNGLIEESCSKRSNAWFNVTSNISRVFNNLFGVAEHTEVKSQQTPEVSTPVNNRIQSDSSIQELVERRTKTLEKLREKTGESERIFTRTPEFERRMQVVDQLYYSRSSTPQRQVDSKKRKNSEESNIASARKIPKIHGKEEMKEQERGQDTDEEPSLVPDNCPNQILLALQRKRDYMNDLDQEKKTSTTTTTNNKLTTNNKPDKLLQQLLNSRQVVEQSKARKSRVPNTLNQPKISDSVQSAISYRMNIANLLNRTDPSISSDSEDSELDEIDSEEEEINEIKENKLQIPDTSISSQKSERSIHQDKSSQDQITLISSSPKAGSTPIDQYRTKNNVHKNNNTTTGGTKKVLLADIIRSRYAEAALSEDIPKEHQGKDSVDNSIIGGKTYSDLTISAFKNQDEISQWRKNRSTV</sequence>
<feature type="region of interest" description="Disordered" evidence="1">
    <location>
        <begin position="111"/>
        <end position="170"/>
    </location>
</feature>
<organism evidence="2 3">
    <name type="scientific">[Candida] anglica</name>
    <dbReference type="NCBI Taxonomy" id="148631"/>
    <lineage>
        <taxon>Eukaryota</taxon>
        <taxon>Fungi</taxon>
        <taxon>Dikarya</taxon>
        <taxon>Ascomycota</taxon>
        <taxon>Saccharomycotina</taxon>
        <taxon>Pichiomycetes</taxon>
        <taxon>Debaryomycetaceae</taxon>
        <taxon>Kurtzmaniella</taxon>
    </lineage>
</organism>
<feature type="region of interest" description="Disordered" evidence="1">
    <location>
        <begin position="263"/>
        <end position="282"/>
    </location>
</feature>
<feature type="region of interest" description="Disordered" evidence="1">
    <location>
        <begin position="293"/>
        <end position="353"/>
    </location>
</feature>
<feature type="compositionally biased region" description="Polar residues" evidence="1">
    <location>
        <begin position="318"/>
        <end position="330"/>
    </location>
</feature>
<name>A0ABP0EEN4_9ASCO</name>
<feature type="compositionally biased region" description="Low complexity" evidence="1">
    <location>
        <begin position="195"/>
        <end position="208"/>
    </location>
</feature>
<proteinExistence type="predicted"/>
<evidence type="ECO:0000313" key="2">
    <source>
        <dbReference type="EMBL" id="CAK7906539.1"/>
    </source>
</evidence>
<reference evidence="2 3" key="1">
    <citation type="submission" date="2024-01" db="EMBL/GenBank/DDBJ databases">
        <authorList>
            <consortium name="Genoscope - CEA"/>
            <person name="William W."/>
        </authorList>
    </citation>
    <scope>NUCLEOTIDE SEQUENCE [LARGE SCALE GENOMIC DNA]</scope>
    <source>
        <strain evidence="2 3">29B2s-10</strain>
    </source>
</reference>
<protein>
    <submittedName>
        <fullName evidence="2">Uncharacterized protein</fullName>
    </submittedName>
</protein>
<feature type="compositionally biased region" description="Basic and acidic residues" evidence="1">
    <location>
        <begin position="306"/>
        <end position="317"/>
    </location>
</feature>
<feature type="compositionally biased region" description="Basic and acidic residues" evidence="1">
    <location>
        <begin position="145"/>
        <end position="158"/>
    </location>
</feature>
<feature type="compositionally biased region" description="Polar residues" evidence="1">
    <location>
        <begin position="112"/>
        <end position="121"/>
    </location>
</feature>
<evidence type="ECO:0000313" key="3">
    <source>
        <dbReference type="Proteomes" id="UP001497600"/>
    </source>
</evidence>
<gene>
    <name evidence="2" type="ORF">CAAN4_E01244</name>
</gene>
<keyword evidence="3" id="KW-1185">Reference proteome</keyword>
<dbReference type="Proteomes" id="UP001497600">
    <property type="component" value="Chromosome E"/>
</dbReference>
<evidence type="ECO:0000256" key="1">
    <source>
        <dbReference type="SAM" id="MobiDB-lite"/>
    </source>
</evidence>